<sequence>NQLSLHQRNFYQNNRIIPHIQQPLLNNIPEIQVKKPGYKRLGSLFDCEDWGEKKHVSGTKAYVFMEDEEKQKEVSFVWSDVVITRNRDGKEPLTLHSPKLVVSFNVSTGYFTQNYQDNIDILEDCEDCISEKLL</sequence>
<dbReference type="EMBL" id="CAJVPQ010024226">
    <property type="protein sequence ID" value="CAG8764369.1"/>
    <property type="molecule type" value="Genomic_DNA"/>
</dbReference>
<organism evidence="1 2">
    <name type="scientific">Funneliformis caledonium</name>
    <dbReference type="NCBI Taxonomy" id="1117310"/>
    <lineage>
        <taxon>Eukaryota</taxon>
        <taxon>Fungi</taxon>
        <taxon>Fungi incertae sedis</taxon>
        <taxon>Mucoromycota</taxon>
        <taxon>Glomeromycotina</taxon>
        <taxon>Glomeromycetes</taxon>
        <taxon>Glomerales</taxon>
        <taxon>Glomeraceae</taxon>
        <taxon>Funneliformis</taxon>
    </lineage>
</organism>
<feature type="non-terminal residue" evidence="1">
    <location>
        <position position="1"/>
    </location>
</feature>
<keyword evidence="2" id="KW-1185">Reference proteome</keyword>
<protein>
    <submittedName>
        <fullName evidence="1">16024_t:CDS:1</fullName>
    </submittedName>
</protein>
<accession>A0A9N9J5W5</accession>
<comment type="caution">
    <text evidence="1">The sequence shown here is derived from an EMBL/GenBank/DDBJ whole genome shotgun (WGS) entry which is preliminary data.</text>
</comment>
<evidence type="ECO:0000313" key="1">
    <source>
        <dbReference type="EMBL" id="CAG8764369.1"/>
    </source>
</evidence>
<dbReference type="Proteomes" id="UP000789570">
    <property type="component" value="Unassembled WGS sequence"/>
</dbReference>
<reference evidence="1" key="1">
    <citation type="submission" date="2021-06" db="EMBL/GenBank/DDBJ databases">
        <authorList>
            <person name="Kallberg Y."/>
            <person name="Tangrot J."/>
            <person name="Rosling A."/>
        </authorList>
    </citation>
    <scope>NUCLEOTIDE SEQUENCE</scope>
    <source>
        <strain evidence="1">UK204</strain>
    </source>
</reference>
<dbReference type="OrthoDB" id="2303933at2759"/>
<proteinExistence type="predicted"/>
<gene>
    <name evidence="1" type="ORF">FCALED_LOCUS17134</name>
</gene>
<name>A0A9N9J5W5_9GLOM</name>
<feature type="non-terminal residue" evidence="1">
    <location>
        <position position="134"/>
    </location>
</feature>
<dbReference type="AlphaFoldDB" id="A0A9N9J5W5"/>
<evidence type="ECO:0000313" key="2">
    <source>
        <dbReference type="Proteomes" id="UP000789570"/>
    </source>
</evidence>